<feature type="region of interest" description="Disordered" evidence="10">
    <location>
        <begin position="252"/>
        <end position="278"/>
    </location>
</feature>
<comment type="caution">
    <text evidence="12">The sequence shown here is derived from an EMBL/GenBank/DDBJ whole genome shotgun (WGS) entry which is preliminary data.</text>
</comment>
<evidence type="ECO:0000313" key="13">
    <source>
        <dbReference type="Proteomes" id="UP000756921"/>
    </source>
</evidence>
<keyword evidence="4 11" id="KW-0732">Signal</keyword>
<evidence type="ECO:0000256" key="10">
    <source>
        <dbReference type="SAM" id="MobiDB-lite"/>
    </source>
</evidence>
<comment type="catalytic activity">
    <reaction evidence="7">
        <text>cutin + H2O = cutin monomers.</text>
        <dbReference type="EC" id="3.1.1.74"/>
    </reaction>
</comment>
<dbReference type="OrthoDB" id="2975078at2759"/>
<dbReference type="InterPro" id="IPR000675">
    <property type="entry name" value="Cutinase/axe"/>
</dbReference>
<feature type="active site" description="Proton donor/acceptor" evidence="8">
    <location>
        <position position="226"/>
    </location>
</feature>
<keyword evidence="3" id="KW-0719">Serine esterase</keyword>
<feature type="disulfide bond" evidence="9">
    <location>
        <begin position="209"/>
        <end position="216"/>
    </location>
</feature>
<feature type="disulfide bond" evidence="9">
    <location>
        <begin position="75"/>
        <end position="150"/>
    </location>
</feature>
<feature type="active site" description="Nucleophile" evidence="8">
    <location>
        <position position="161"/>
    </location>
</feature>
<dbReference type="EMBL" id="WJXW01000014">
    <property type="protein sequence ID" value="KAF9730423.1"/>
    <property type="molecule type" value="Genomic_DNA"/>
</dbReference>
<evidence type="ECO:0000256" key="9">
    <source>
        <dbReference type="PIRSR" id="PIRSR611150-2"/>
    </source>
</evidence>
<reference evidence="12" key="1">
    <citation type="journal article" date="2020" name="Mol. Plant Microbe Interact.">
        <title>Genome Sequence of the Biocontrol Agent Coniothyrium minitans strain Conio (IMI 134523).</title>
        <authorList>
            <person name="Patel D."/>
            <person name="Shittu T.A."/>
            <person name="Baroncelli R."/>
            <person name="Muthumeenakshi S."/>
            <person name="Osborne T.H."/>
            <person name="Janganan T.K."/>
            <person name="Sreenivasaprasad S."/>
        </authorList>
    </citation>
    <scope>NUCLEOTIDE SEQUENCE</scope>
    <source>
        <strain evidence="12">Conio</strain>
    </source>
</reference>
<evidence type="ECO:0000256" key="7">
    <source>
        <dbReference type="ARBA" id="ARBA00034045"/>
    </source>
</evidence>
<dbReference type="InterPro" id="IPR011150">
    <property type="entry name" value="Cutinase_monf"/>
</dbReference>
<sequence>MRLCLIAAVLSWNTLGAIPPTSRLPLGDISQDQLNSFERLSQASASFNSNHRPLPFTRSTTLGANVQNDIINAVCKKHTLLFARGTTEGGNIGSLVGPPFAQALGTVVGEHNLAVQGVDYPANVEGFLGGGDSQGSKAMAGLVAMVKSNCGNTSLILSGYSQGAQLVHKAAEMLTTNETSFVASAVLFGDPGNGIAVEQMDSSRTMVFCHVADKICDGQAVVDSAHLTYSLNVGEATAFALKGRILEALASHSSKGQRGGRDRRRAQAASSLRKRGHR</sequence>
<dbReference type="GO" id="GO:0005576">
    <property type="term" value="C:extracellular region"/>
    <property type="evidence" value="ECO:0007669"/>
    <property type="project" value="InterPro"/>
</dbReference>
<dbReference type="GO" id="GO:0050525">
    <property type="term" value="F:cutinase activity"/>
    <property type="evidence" value="ECO:0007669"/>
    <property type="project" value="UniProtKB-EC"/>
</dbReference>
<organism evidence="12 13">
    <name type="scientific">Paraphaeosphaeria minitans</name>
    <dbReference type="NCBI Taxonomy" id="565426"/>
    <lineage>
        <taxon>Eukaryota</taxon>
        <taxon>Fungi</taxon>
        <taxon>Dikarya</taxon>
        <taxon>Ascomycota</taxon>
        <taxon>Pezizomycotina</taxon>
        <taxon>Dothideomycetes</taxon>
        <taxon>Pleosporomycetidae</taxon>
        <taxon>Pleosporales</taxon>
        <taxon>Massarineae</taxon>
        <taxon>Didymosphaeriaceae</taxon>
        <taxon>Paraphaeosphaeria</taxon>
    </lineage>
</organism>
<dbReference type="Gene3D" id="3.40.50.1820">
    <property type="entry name" value="alpha/beta hydrolase"/>
    <property type="match status" value="1"/>
</dbReference>
<evidence type="ECO:0000256" key="8">
    <source>
        <dbReference type="PIRSR" id="PIRSR611150-1"/>
    </source>
</evidence>
<dbReference type="SMART" id="SM01110">
    <property type="entry name" value="Cutinase"/>
    <property type="match status" value="1"/>
</dbReference>
<evidence type="ECO:0000256" key="3">
    <source>
        <dbReference type="ARBA" id="ARBA00022487"/>
    </source>
</evidence>
<evidence type="ECO:0000256" key="6">
    <source>
        <dbReference type="ARBA" id="ARBA00023157"/>
    </source>
</evidence>
<dbReference type="GO" id="GO:0016052">
    <property type="term" value="P:carbohydrate catabolic process"/>
    <property type="evidence" value="ECO:0007669"/>
    <property type="project" value="TreeGrafter"/>
</dbReference>
<evidence type="ECO:0000256" key="5">
    <source>
        <dbReference type="ARBA" id="ARBA00022801"/>
    </source>
</evidence>
<name>A0A9P6G8F2_9PLEO</name>
<protein>
    <recommendedName>
        <fullName evidence="2">cutinase</fullName>
        <ecNumber evidence="2">3.1.1.74</ecNumber>
    </recommendedName>
</protein>
<keyword evidence="6 9" id="KW-1015">Disulfide bond</keyword>
<dbReference type="EC" id="3.1.1.74" evidence="2"/>
<evidence type="ECO:0000256" key="2">
    <source>
        <dbReference type="ARBA" id="ARBA00013095"/>
    </source>
</evidence>
<dbReference type="SUPFAM" id="SSF53474">
    <property type="entry name" value="alpha/beta-Hydrolases"/>
    <property type="match status" value="1"/>
</dbReference>
<gene>
    <name evidence="12" type="ORF">PMIN01_11292</name>
</gene>
<dbReference type="PRINTS" id="PR00129">
    <property type="entry name" value="CUTINASE"/>
</dbReference>
<evidence type="ECO:0000256" key="4">
    <source>
        <dbReference type="ARBA" id="ARBA00022729"/>
    </source>
</evidence>
<evidence type="ECO:0000256" key="1">
    <source>
        <dbReference type="ARBA" id="ARBA00007534"/>
    </source>
</evidence>
<dbReference type="Pfam" id="PF01083">
    <property type="entry name" value="Cutinase"/>
    <property type="match status" value="1"/>
</dbReference>
<comment type="similarity">
    <text evidence="1">Belongs to the cutinase family.</text>
</comment>
<accession>A0A9P6G8F2</accession>
<dbReference type="InterPro" id="IPR029058">
    <property type="entry name" value="AB_hydrolase_fold"/>
</dbReference>
<keyword evidence="5" id="KW-0378">Hydrolase</keyword>
<dbReference type="PANTHER" id="PTHR48250">
    <property type="entry name" value="CUTINASE 2-RELATED"/>
    <property type="match status" value="1"/>
</dbReference>
<feature type="active site" evidence="8">
    <location>
        <position position="213"/>
    </location>
</feature>
<feature type="signal peptide" evidence="11">
    <location>
        <begin position="1"/>
        <end position="16"/>
    </location>
</feature>
<evidence type="ECO:0000256" key="11">
    <source>
        <dbReference type="SAM" id="SignalP"/>
    </source>
</evidence>
<keyword evidence="13" id="KW-1185">Reference proteome</keyword>
<dbReference type="PANTHER" id="PTHR48250:SF1">
    <property type="entry name" value="CUTINASE"/>
    <property type="match status" value="1"/>
</dbReference>
<dbReference type="Proteomes" id="UP000756921">
    <property type="component" value="Unassembled WGS sequence"/>
</dbReference>
<proteinExistence type="inferred from homology"/>
<dbReference type="AlphaFoldDB" id="A0A9P6G8F2"/>
<feature type="compositionally biased region" description="Basic residues" evidence="10">
    <location>
        <begin position="261"/>
        <end position="278"/>
    </location>
</feature>
<feature type="chain" id="PRO_5040329841" description="cutinase" evidence="11">
    <location>
        <begin position="17"/>
        <end position="278"/>
    </location>
</feature>
<evidence type="ECO:0000313" key="12">
    <source>
        <dbReference type="EMBL" id="KAF9730423.1"/>
    </source>
</evidence>